<proteinExistence type="predicted"/>
<dbReference type="Proteomes" id="UP001309876">
    <property type="component" value="Unassembled WGS sequence"/>
</dbReference>
<sequence length="185" mass="19224">MLGNQGALGATLVLSRYAQAASMIAVIGMASNFIAEMISANINPPEVLLGTLSIVCIAVLYCAITVILFLDNLLPYLINAIIDALFLIALIVVAAVVGKPLSFLNCNVIGDLNSSASSAYSFASALSNSLVNEGGKINYSNWIGTSKSTCLQMKSIWGMSIALCVSSVCLWKRAKSGAAPAKGEA</sequence>
<evidence type="ECO:0000256" key="1">
    <source>
        <dbReference type="SAM" id="Phobius"/>
    </source>
</evidence>
<evidence type="ECO:0000313" key="2">
    <source>
        <dbReference type="EMBL" id="KAK5091611.1"/>
    </source>
</evidence>
<feature type="transmembrane region" description="Helical" evidence="1">
    <location>
        <begin position="76"/>
        <end position="97"/>
    </location>
</feature>
<keyword evidence="3" id="KW-1185">Reference proteome</keyword>
<organism evidence="2 3">
    <name type="scientific">Lithohypha guttulata</name>
    <dbReference type="NCBI Taxonomy" id="1690604"/>
    <lineage>
        <taxon>Eukaryota</taxon>
        <taxon>Fungi</taxon>
        <taxon>Dikarya</taxon>
        <taxon>Ascomycota</taxon>
        <taxon>Pezizomycotina</taxon>
        <taxon>Eurotiomycetes</taxon>
        <taxon>Chaetothyriomycetidae</taxon>
        <taxon>Chaetothyriales</taxon>
        <taxon>Trichomeriaceae</taxon>
        <taxon>Lithohypha</taxon>
    </lineage>
</organism>
<keyword evidence="1" id="KW-0812">Transmembrane</keyword>
<feature type="transmembrane region" description="Helical" evidence="1">
    <location>
        <begin position="47"/>
        <end position="70"/>
    </location>
</feature>
<dbReference type="EMBL" id="JAVRRJ010000001">
    <property type="protein sequence ID" value="KAK5091611.1"/>
    <property type="molecule type" value="Genomic_DNA"/>
</dbReference>
<name>A0AAN7T9V2_9EURO</name>
<dbReference type="AlphaFoldDB" id="A0AAN7T9V2"/>
<reference evidence="2 3" key="1">
    <citation type="submission" date="2023-08" db="EMBL/GenBank/DDBJ databases">
        <title>Black Yeasts Isolated from many extreme environments.</title>
        <authorList>
            <person name="Coleine C."/>
            <person name="Stajich J.E."/>
            <person name="Selbmann L."/>
        </authorList>
    </citation>
    <scope>NUCLEOTIDE SEQUENCE [LARGE SCALE GENOMIC DNA]</scope>
    <source>
        <strain evidence="2 3">CCFEE 5910</strain>
    </source>
</reference>
<keyword evidence="1" id="KW-1133">Transmembrane helix</keyword>
<feature type="transmembrane region" description="Helical" evidence="1">
    <location>
        <begin position="17"/>
        <end position="35"/>
    </location>
</feature>
<protein>
    <recommendedName>
        <fullName evidence="4">MARVEL domain-containing protein</fullName>
    </recommendedName>
</protein>
<evidence type="ECO:0000313" key="3">
    <source>
        <dbReference type="Proteomes" id="UP001309876"/>
    </source>
</evidence>
<comment type="caution">
    <text evidence="2">The sequence shown here is derived from an EMBL/GenBank/DDBJ whole genome shotgun (WGS) entry which is preliminary data.</text>
</comment>
<keyword evidence="1" id="KW-0472">Membrane</keyword>
<gene>
    <name evidence="2" type="ORF">LTR05_001796</name>
</gene>
<evidence type="ECO:0008006" key="4">
    <source>
        <dbReference type="Google" id="ProtNLM"/>
    </source>
</evidence>
<accession>A0AAN7T9V2</accession>